<dbReference type="RefSeq" id="WP_318641984.1">
    <property type="nucleotide sequence ID" value="NZ_CP137892.1"/>
</dbReference>
<keyword evidence="2" id="KW-1185">Reference proteome</keyword>
<evidence type="ECO:0000313" key="2">
    <source>
        <dbReference type="Proteomes" id="UP001305928"/>
    </source>
</evidence>
<evidence type="ECO:0008006" key="3">
    <source>
        <dbReference type="Google" id="ProtNLM"/>
    </source>
</evidence>
<organism evidence="1 2">
    <name type="scientific">Pseudomonas benzenivorans</name>
    <dbReference type="NCBI Taxonomy" id="556533"/>
    <lineage>
        <taxon>Bacteria</taxon>
        <taxon>Pseudomonadati</taxon>
        <taxon>Pseudomonadota</taxon>
        <taxon>Gammaproteobacteria</taxon>
        <taxon>Pseudomonadales</taxon>
        <taxon>Pseudomonadaceae</taxon>
        <taxon>Pseudomonas</taxon>
    </lineage>
</organism>
<accession>A0ABZ0PQR4</accession>
<proteinExistence type="predicted"/>
<dbReference type="Proteomes" id="UP001305928">
    <property type="component" value="Chromosome"/>
</dbReference>
<dbReference type="EMBL" id="CP137892">
    <property type="protein sequence ID" value="WPC03482.1"/>
    <property type="molecule type" value="Genomic_DNA"/>
</dbReference>
<gene>
    <name evidence="1" type="ORF">SBP02_11870</name>
</gene>
<reference evidence="1 2" key="1">
    <citation type="submission" date="2023-11" db="EMBL/GenBank/DDBJ databases">
        <title>Complete genome of Pseudomonas benzenivorans BA3361.</title>
        <authorList>
            <person name="Shin S.Y."/>
            <person name="Song J."/>
            <person name="Kang H."/>
        </authorList>
    </citation>
    <scope>NUCLEOTIDE SEQUENCE [LARGE SCALE GENOMIC DNA]</scope>
    <source>
        <strain evidence="1 2">HNIBRBA3361</strain>
    </source>
</reference>
<evidence type="ECO:0000313" key="1">
    <source>
        <dbReference type="EMBL" id="WPC03482.1"/>
    </source>
</evidence>
<name>A0ABZ0PQR4_9PSED</name>
<protein>
    <recommendedName>
        <fullName evidence="3">Immunity protein 42</fullName>
    </recommendedName>
</protein>
<sequence length="174" mass="19712">MNDLQKAAMKRLEKGLNVAGYTIDTSKATGTLVPVWLYSCSIRGEFIKQRASFQLTLDSFRSIVEREDVLTKDLGDEEYESLQMFFAMYDKERSSVTEEIAQAASLFLTRFAVSQELYEIDSGYDMNAGLHFIVVDEVTEDGYLGISGFAVAEHPQILTNDEVIEAVEYYVENR</sequence>